<dbReference type="KEGG" id="salw:CP975_33545"/>
<gene>
    <name evidence="2" type="ORF">CP975_33545</name>
</gene>
<name>A0A5J6HTQ4_STRAD</name>
<protein>
    <submittedName>
        <fullName evidence="2">Uncharacterized protein</fullName>
    </submittedName>
</protein>
<dbReference type="EMBL" id="CP023695">
    <property type="protein sequence ID" value="QEV21793.1"/>
    <property type="molecule type" value="Genomic_DNA"/>
</dbReference>
<dbReference type="Proteomes" id="UP000326553">
    <property type="component" value="Chromosome"/>
</dbReference>
<organism evidence="2 3">
    <name type="scientific">Streptomyces alboniger</name>
    <dbReference type="NCBI Taxonomy" id="132473"/>
    <lineage>
        <taxon>Bacteria</taxon>
        <taxon>Bacillati</taxon>
        <taxon>Actinomycetota</taxon>
        <taxon>Actinomycetes</taxon>
        <taxon>Kitasatosporales</taxon>
        <taxon>Streptomycetaceae</taxon>
        <taxon>Streptomyces</taxon>
        <taxon>Streptomyces aurantiacus group</taxon>
    </lineage>
</organism>
<accession>A0A5J6HTQ4</accession>
<proteinExistence type="predicted"/>
<evidence type="ECO:0000313" key="3">
    <source>
        <dbReference type="Proteomes" id="UP000326553"/>
    </source>
</evidence>
<sequence length="83" mass="8981">MRKYAVVRRVTRFFLIPPGVRRQPPTPLRRLPVLCLAMLAFGPGVAALTIAAAVGVTLGLAASAAITRFPEGMKYVQSQTRES</sequence>
<keyword evidence="1" id="KW-1133">Transmembrane helix</keyword>
<keyword evidence="3" id="KW-1185">Reference proteome</keyword>
<keyword evidence="1" id="KW-0812">Transmembrane</keyword>
<evidence type="ECO:0000313" key="2">
    <source>
        <dbReference type="EMBL" id="QEV21793.1"/>
    </source>
</evidence>
<reference evidence="2 3" key="1">
    <citation type="submission" date="2017-09" db="EMBL/GenBank/DDBJ databases">
        <authorList>
            <person name="Lee N."/>
            <person name="Cho B.-K."/>
        </authorList>
    </citation>
    <scope>NUCLEOTIDE SEQUENCE [LARGE SCALE GENOMIC DNA]</scope>
    <source>
        <strain evidence="2 3">ATCC 12461</strain>
    </source>
</reference>
<keyword evidence="1" id="KW-0472">Membrane</keyword>
<evidence type="ECO:0000256" key="1">
    <source>
        <dbReference type="SAM" id="Phobius"/>
    </source>
</evidence>
<feature type="transmembrane region" description="Helical" evidence="1">
    <location>
        <begin position="31"/>
        <end position="64"/>
    </location>
</feature>
<dbReference type="AlphaFoldDB" id="A0A5J6HTQ4"/>